<comment type="caution">
    <text evidence="1">The sequence shown here is derived from an EMBL/GenBank/DDBJ whole genome shotgun (WGS) entry which is preliminary data.</text>
</comment>
<proteinExistence type="predicted"/>
<evidence type="ECO:0000313" key="1">
    <source>
        <dbReference type="EMBL" id="KAF9649823.1"/>
    </source>
</evidence>
<accession>A0ACB6ZKG5</accession>
<evidence type="ECO:0000313" key="2">
    <source>
        <dbReference type="Proteomes" id="UP000886501"/>
    </source>
</evidence>
<dbReference type="EMBL" id="MU117992">
    <property type="protein sequence ID" value="KAF9649823.1"/>
    <property type="molecule type" value="Genomic_DNA"/>
</dbReference>
<dbReference type="Proteomes" id="UP000886501">
    <property type="component" value="Unassembled WGS sequence"/>
</dbReference>
<protein>
    <submittedName>
        <fullName evidence="1">Uncharacterized protein</fullName>
    </submittedName>
</protein>
<name>A0ACB6ZKG5_THEGA</name>
<sequence>MYALPVCIIGAGTAGLYTAMIFESLRVPYRIVDASTRDRVGGRLFTYRFPGGGPYDYYDVGAMRFPDTPFMKRTFDLARNRGLPVNLIPYVMQMVEPSPNTFLFYNNARVNNGDPSISGDPFNVSGYINDQNLTTPADVSQRVVEVLQPFRDLFRAESGSPPPDIASAMDKLFVLTDKFSMRSYMFDPVGMNAKDISWCETIDFSSTAAYDRALTESTVGFDWPTAPLPGPEPPKPDPNAIWYCFDKGSSMLPKAMFNSLSQSAQEATQFQSPVTAISEDTENKYMNISINGTQALQSYSAVISTVPLTRLSLIGLTGVNINVNYGQWSAIRELQYGSAVKIGIKFSTPWWETELPQPIHGGQSYTDLPLRTVVYPSYPKGATPENMSKVLIVSYCWAQDAERLGALINVDGTARPELIDMVFRDLAAVHGVTVEWLQQFYNPGDYFAWDWLHDPLTMGASAFFGPGVYESTDIYSEMLLPAANGKLFFAGEATSACHSWVNGALDSAWRAVDQYLSLHQSDSVRQEFWDLWGPTEYWDEVSDEELVNLNRKLADRHLVIGLHNSGIRLV</sequence>
<reference evidence="1" key="1">
    <citation type="submission" date="2019-10" db="EMBL/GenBank/DDBJ databases">
        <authorList>
            <consortium name="DOE Joint Genome Institute"/>
            <person name="Kuo A."/>
            <person name="Miyauchi S."/>
            <person name="Kiss E."/>
            <person name="Drula E."/>
            <person name="Kohler A."/>
            <person name="Sanchez-Garcia M."/>
            <person name="Andreopoulos B."/>
            <person name="Barry K.W."/>
            <person name="Bonito G."/>
            <person name="Buee M."/>
            <person name="Carver A."/>
            <person name="Chen C."/>
            <person name="Cichocki N."/>
            <person name="Clum A."/>
            <person name="Culley D."/>
            <person name="Crous P.W."/>
            <person name="Fauchery L."/>
            <person name="Girlanda M."/>
            <person name="Hayes R."/>
            <person name="Keri Z."/>
            <person name="Labutti K."/>
            <person name="Lipzen A."/>
            <person name="Lombard V."/>
            <person name="Magnuson J."/>
            <person name="Maillard F."/>
            <person name="Morin E."/>
            <person name="Murat C."/>
            <person name="Nolan M."/>
            <person name="Ohm R."/>
            <person name="Pangilinan J."/>
            <person name="Pereira M."/>
            <person name="Perotto S."/>
            <person name="Peter M."/>
            <person name="Riley R."/>
            <person name="Sitrit Y."/>
            <person name="Stielow B."/>
            <person name="Szollosi G."/>
            <person name="Zifcakova L."/>
            <person name="Stursova M."/>
            <person name="Spatafora J.W."/>
            <person name="Tedersoo L."/>
            <person name="Vaario L.-M."/>
            <person name="Yamada A."/>
            <person name="Yan M."/>
            <person name="Wang P."/>
            <person name="Xu J."/>
            <person name="Bruns T."/>
            <person name="Baldrian P."/>
            <person name="Vilgalys R."/>
            <person name="Henrissat B."/>
            <person name="Grigoriev I.V."/>
            <person name="Hibbett D."/>
            <person name="Nagy L.G."/>
            <person name="Martin F.M."/>
        </authorList>
    </citation>
    <scope>NUCLEOTIDE SEQUENCE</scope>
    <source>
        <strain evidence="1">P2</strain>
    </source>
</reference>
<organism evidence="1 2">
    <name type="scientific">Thelephora ganbajun</name>
    <name type="common">Ganba fungus</name>
    <dbReference type="NCBI Taxonomy" id="370292"/>
    <lineage>
        <taxon>Eukaryota</taxon>
        <taxon>Fungi</taxon>
        <taxon>Dikarya</taxon>
        <taxon>Basidiomycota</taxon>
        <taxon>Agaricomycotina</taxon>
        <taxon>Agaricomycetes</taxon>
        <taxon>Thelephorales</taxon>
        <taxon>Thelephoraceae</taxon>
        <taxon>Thelephora</taxon>
    </lineage>
</organism>
<keyword evidence="2" id="KW-1185">Reference proteome</keyword>
<reference evidence="1" key="2">
    <citation type="journal article" date="2020" name="Nat. Commun.">
        <title>Large-scale genome sequencing of mycorrhizal fungi provides insights into the early evolution of symbiotic traits.</title>
        <authorList>
            <person name="Miyauchi S."/>
            <person name="Kiss E."/>
            <person name="Kuo A."/>
            <person name="Drula E."/>
            <person name="Kohler A."/>
            <person name="Sanchez-Garcia M."/>
            <person name="Morin E."/>
            <person name="Andreopoulos B."/>
            <person name="Barry K.W."/>
            <person name="Bonito G."/>
            <person name="Buee M."/>
            <person name="Carver A."/>
            <person name="Chen C."/>
            <person name="Cichocki N."/>
            <person name="Clum A."/>
            <person name="Culley D."/>
            <person name="Crous P.W."/>
            <person name="Fauchery L."/>
            <person name="Girlanda M."/>
            <person name="Hayes R.D."/>
            <person name="Keri Z."/>
            <person name="LaButti K."/>
            <person name="Lipzen A."/>
            <person name="Lombard V."/>
            <person name="Magnuson J."/>
            <person name="Maillard F."/>
            <person name="Murat C."/>
            <person name="Nolan M."/>
            <person name="Ohm R.A."/>
            <person name="Pangilinan J."/>
            <person name="Pereira M.F."/>
            <person name="Perotto S."/>
            <person name="Peter M."/>
            <person name="Pfister S."/>
            <person name="Riley R."/>
            <person name="Sitrit Y."/>
            <person name="Stielow J.B."/>
            <person name="Szollosi G."/>
            <person name="Zifcakova L."/>
            <person name="Stursova M."/>
            <person name="Spatafora J.W."/>
            <person name="Tedersoo L."/>
            <person name="Vaario L.M."/>
            <person name="Yamada A."/>
            <person name="Yan M."/>
            <person name="Wang P."/>
            <person name="Xu J."/>
            <person name="Bruns T."/>
            <person name="Baldrian P."/>
            <person name="Vilgalys R."/>
            <person name="Dunand C."/>
            <person name="Henrissat B."/>
            <person name="Grigoriev I.V."/>
            <person name="Hibbett D."/>
            <person name="Nagy L.G."/>
            <person name="Martin F.M."/>
        </authorList>
    </citation>
    <scope>NUCLEOTIDE SEQUENCE</scope>
    <source>
        <strain evidence="1">P2</strain>
    </source>
</reference>
<gene>
    <name evidence="1" type="ORF">BDM02DRAFT_3094095</name>
</gene>